<dbReference type="SUPFAM" id="SSF81518">
    <property type="entry name" value="Subunit XI (6.4 kDa protein) of cytochrome bc1 complex (Ubiquinol-cytochrome c reductase)"/>
    <property type="match status" value="1"/>
</dbReference>
<dbReference type="GO" id="GO:0005743">
    <property type="term" value="C:mitochondrial inner membrane"/>
    <property type="evidence" value="ECO:0007669"/>
    <property type="project" value="TreeGrafter"/>
</dbReference>
<sequence>MISKKILDILPKWIPSLTFFGASAGAGICYATDWRLVLEYMPYYGGKFKTEEEA</sequence>
<evidence type="ECO:0000313" key="2">
    <source>
        <dbReference type="Proteomes" id="UP001152798"/>
    </source>
</evidence>
<dbReference type="InterPro" id="IPR029027">
    <property type="entry name" value="Single_a-helix_sf"/>
</dbReference>
<dbReference type="Gene3D" id="1.20.5.220">
    <property type="match status" value="1"/>
</dbReference>
<evidence type="ECO:0000313" key="1">
    <source>
        <dbReference type="EMBL" id="CAH1393529.1"/>
    </source>
</evidence>
<keyword evidence="2" id="KW-1185">Reference proteome</keyword>
<gene>
    <name evidence="1" type="ORF">NEZAVI_LOCUS4183</name>
</gene>
<dbReference type="PANTHER" id="PTHR15420">
    <property type="entry name" value="UBIQUINOL-CYTOCHROME C REDUCTASE COMPLEX 6.4 KD PROTEIN"/>
    <property type="match status" value="1"/>
</dbReference>
<organism evidence="1 2">
    <name type="scientific">Nezara viridula</name>
    <name type="common">Southern green stink bug</name>
    <name type="synonym">Cimex viridulus</name>
    <dbReference type="NCBI Taxonomy" id="85310"/>
    <lineage>
        <taxon>Eukaryota</taxon>
        <taxon>Metazoa</taxon>
        <taxon>Ecdysozoa</taxon>
        <taxon>Arthropoda</taxon>
        <taxon>Hexapoda</taxon>
        <taxon>Insecta</taxon>
        <taxon>Pterygota</taxon>
        <taxon>Neoptera</taxon>
        <taxon>Paraneoptera</taxon>
        <taxon>Hemiptera</taxon>
        <taxon>Heteroptera</taxon>
        <taxon>Panheteroptera</taxon>
        <taxon>Pentatomomorpha</taxon>
        <taxon>Pentatomoidea</taxon>
        <taxon>Pentatomidae</taxon>
        <taxon>Pentatominae</taxon>
        <taxon>Nezara</taxon>
    </lineage>
</organism>
<dbReference type="PANTHER" id="PTHR15420:SF2">
    <property type="entry name" value="CYTOCHROME B-C1 COMPLEX SUBUNIT 10"/>
    <property type="match status" value="1"/>
</dbReference>
<dbReference type="Pfam" id="PF08997">
    <property type="entry name" value="UCR_6-4kD"/>
    <property type="match status" value="1"/>
</dbReference>
<dbReference type="InterPro" id="IPR015089">
    <property type="entry name" value="UQCR"/>
</dbReference>
<dbReference type="GO" id="GO:0006122">
    <property type="term" value="P:mitochondrial electron transport, ubiquinol to cytochrome c"/>
    <property type="evidence" value="ECO:0007669"/>
    <property type="project" value="InterPro"/>
</dbReference>
<dbReference type="Proteomes" id="UP001152798">
    <property type="component" value="Chromosome 2"/>
</dbReference>
<name>A0A9P0EEM3_NEZVI</name>
<protein>
    <recommendedName>
        <fullName evidence="3">Cytochrome b-c1 complex subunit 10</fullName>
    </recommendedName>
</protein>
<dbReference type="EMBL" id="OV725078">
    <property type="protein sequence ID" value="CAH1393529.1"/>
    <property type="molecule type" value="Genomic_DNA"/>
</dbReference>
<dbReference type="AlphaFoldDB" id="A0A9P0EEM3"/>
<accession>A0A9P0EEM3</accession>
<reference evidence="1" key="1">
    <citation type="submission" date="2022-01" db="EMBL/GenBank/DDBJ databases">
        <authorList>
            <person name="King R."/>
        </authorList>
    </citation>
    <scope>NUCLEOTIDE SEQUENCE</scope>
</reference>
<proteinExistence type="predicted"/>
<evidence type="ECO:0008006" key="3">
    <source>
        <dbReference type="Google" id="ProtNLM"/>
    </source>
</evidence>
<dbReference type="OrthoDB" id="15743at2759"/>